<organism evidence="1">
    <name type="scientific">Daphnia magna</name>
    <dbReference type="NCBI Taxonomy" id="35525"/>
    <lineage>
        <taxon>Eukaryota</taxon>
        <taxon>Metazoa</taxon>
        <taxon>Ecdysozoa</taxon>
        <taxon>Arthropoda</taxon>
        <taxon>Crustacea</taxon>
        <taxon>Branchiopoda</taxon>
        <taxon>Diplostraca</taxon>
        <taxon>Cladocera</taxon>
        <taxon>Anomopoda</taxon>
        <taxon>Daphniidae</taxon>
        <taxon>Daphnia</taxon>
    </lineage>
</organism>
<name>A0A0P6GAE1_9CRUS</name>
<evidence type="ECO:0000313" key="1">
    <source>
        <dbReference type="EMBL" id="JAN55848.1"/>
    </source>
</evidence>
<reference evidence="1" key="1">
    <citation type="submission" date="2015-10" db="EMBL/GenBank/DDBJ databases">
        <title>EvidentialGene: Evidence-directed Construction of Complete mRNA Transcriptomes without Genomes.</title>
        <authorList>
            <person name="Gilbert D.G."/>
        </authorList>
    </citation>
    <scope>NUCLEOTIDE SEQUENCE</scope>
</reference>
<protein>
    <submittedName>
        <fullName evidence="1">Uncharacterized protein</fullName>
    </submittedName>
</protein>
<sequence>MPLNYCSLCLSAQSADVHVSQRTILLLKLLTKIPLKWLGILFLVTTDACQYHRYLIAEKINSLSINFSISIERQREHWINREMVEEHLRLWFPPVHFVLFEMSRSDDFKDSFFFNYSFLSWMATDYGHCRLCLSFKVFDEEHNGT</sequence>
<dbReference type="EMBL" id="GDIQ01049337">
    <property type="protein sequence ID" value="JAN45400.1"/>
    <property type="molecule type" value="Transcribed_RNA"/>
</dbReference>
<proteinExistence type="predicted"/>
<accession>A0A0P6GAE1</accession>
<dbReference type="AlphaFoldDB" id="A0A0P6GAE1"/>
<dbReference type="EMBL" id="GDIQ01038889">
    <property type="protein sequence ID" value="JAN55848.1"/>
    <property type="molecule type" value="Transcribed_RNA"/>
</dbReference>